<organism evidence="1 2">
    <name type="scientific">Synaphobranchus kaupii</name>
    <name type="common">Kaup's arrowtooth eel</name>
    <dbReference type="NCBI Taxonomy" id="118154"/>
    <lineage>
        <taxon>Eukaryota</taxon>
        <taxon>Metazoa</taxon>
        <taxon>Chordata</taxon>
        <taxon>Craniata</taxon>
        <taxon>Vertebrata</taxon>
        <taxon>Euteleostomi</taxon>
        <taxon>Actinopterygii</taxon>
        <taxon>Neopterygii</taxon>
        <taxon>Teleostei</taxon>
        <taxon>Anguilliformes</taxon>
        <taxon>Synaphobranchidae</taxon>
        <taxon>Synaphobranchus</taxon>
    </lineage>
</organism>
<dbReference type="AlphaFoldDB" id="A0A9Q1GDF7"/>
<accession>A0A9Q1GDF7</accession>
<name>A0A9Q1GDF7_SYNKA</name>
<sequence length="91" mass="11070">MRMANGQPHLRHPTQIHPVVIFRTQCLIWDWQNLLRYLLLREQRHHLPPWILMYLDQLLLWKVCSHILSQGSSYSLTFWVWSGVCSSYRLR</sequence>
<evidence type="ECO:0000313" key="1">
    <source>
        <dbReference type="EMBL" id="KAJ8381490.1"/>
    </source>
</evidence>
<protein>
    <submittedName>
        <fullName evidence="1">Uncharacterized protein</fullName>
    </submittedName>
</protein>
<dbReference type="Proteomes" id="UP001152622">
    <property type="component" value="Chromosome 1"/>
</dbReference>
<comment type="caution">
    <text evidence="1">The sequence shown here is derived from an EMBL/GenBank/DDBJ whole genome shotgun (WGS) entry which is preliminary data.</text>
</comment>
<evidence type="ECO:0000313" key="2">
    <source>
        <dbReference type="Proteomes" id="UP001152622"/>
    </source>
</evidence>
<keyword evidence="2" id="KW-1185">Reference proteome</keyword>
<reference evidence="1" key="1">
    <citation type="journal article" date="2023" name="Science">
        <title>Genome structures resolve the early diversification of teleost fishes.</title>
        <authorList>
            <person name="Parey E."/>
            <person name="Louis A."/>
            <person name="Montfort J."/>
            <person name="Bouchez O."/>
            <person name="Roques C."/>
            <person name="Iampietro C."/>
            <person name="Lluch J."/>
            <person name="Castinel A."/>
            <person name="Donnadieu C."/>
            <person name="Desvignes T."/>
            <person name="Floi Bucao C."/>
            <person name="Jouanno E."/>
            <person name="Wen M."/>
            <person name="Mejri S."/>
            <person name="Dirks R."/>
            <person name="Jansen H."/>
            <person name="Henkel C."/>
            <person name="Chen W.J."/>
            <person name="Zahm M."/>
            <person name="Cabau C."/>
            <person name="Klopp C."/>
            <person name="Thompson A.W."/>
            <person name="Robinson-Rechavi M."/>
            <person name="Braasch I."/>
            <person name="Lecointre G."/>
            <person name="Bobe J."/>
            <person name="Postlethwait J.H."/>
            <person name="Berthelot C."/>
            <person name="Roest Crollius H."/>
            <person name="Guiguen Y."/>
        </authorList>
    </citation>
    <scope>NUCLEOTIDE SEQUENCE</scope>
    <source>
        <strain evidence="1">WJC10195</strain>
    </source>
</reference>
<gene>
    <name evidence="1" type="ORF">SKAU_G00022680</name>
</gene>
<dbReference type="EMBL" id="JAINUF010000001">
    <property type="protein sequence ID" value="KAJ8381490.1"/>
    <property type="molecule type" value="Genomic_DNA"/>
</dbReference>
<proteinExistence type="predicted"/>